<dbReference type="InterPro" id="IPR051136">
    <property type="entry name" value="Intracellular_Lectin-GPT"/>
</dbReference>
<evidence type="ECO:0000313" key="8">
    <source>
        <dbReference type="EMBL" id="KIH63412.1"/>
    </source>
</evidence>
<reference evidence="8 9" key="1">
    <citation type="submission" date="2013-12" db="EMBL/GenBank/DDBJ databases">
        <title>Draft genome of the parsitic nematode Ancylostoma duodenale.</title>
        <authorList>
            <person name="Mitreva M."/>
        </authorList>
    </citation>
    <scope>NUCLEOTIDE SEQUENCE [LARGE SCALE GENOMIC DNA]</scope>
    <source>
        <strain evidence="8 9">Zhejiang</strain>
    </source>
</reference>
<feature type="domain" description="L-type lectin-like" evidence="7">
    <location>
        <begin position="62"/>
        <end position="115"/>
    </location>
</feature>
<comment type="subcellular location">
    <subcellularLocation>
        <location evidence="1">Membrane</location>
        <topology evidence="1">Single-pass type I membrane protein</topology>
    </subcellularLocation>
</comment>
<evidence type="ECO:0000256" key="5">
    <source>
        <dbReference type="ARBA" id="ARBA00023136"/>
    </source>
</evidence>
<dbReference type="Pfam" id="PF03388">
    <property type="entry name" value="Lectin_leg-like"/>
    <property type="match status" value="2"/>
</dbReference>
<dbReference type="GO" id="GO:0000139">
    <property type="term" value="C:Golgi membrane"/>
    <property type="evidence" value="ECO:0007669"/>
    <property type="project" value="TreeGrafter"/>
</dbReference>
<evidence type="ECO:0000256" key="4">
    <source>
        <dbReference type="ARBA" id="ARBA00022989"/>
    </source>
</evidence>
<sequence>MNVVLENIEKPRKVEQCSHIETIRAILARSTRQTLLADDFLPRLPPETPVDNTRGYELHDFQLIRPYSNAPHWDLYGDAFISRNKIRLTREAQSLNGSIWSRNRVSARDWEIQTNLSENRKPASECEDLNRLEWVEFPAFSNGLHNSSATAPNTSFRLDAKRDMLRIVDLRIYAGSAPPADGVAIWYLEQPAYGSAWGGPTNFSGIGVVLDTYTNAIGGMSTRQSTRLFVILNTRSHATVVDPTIDGNNLRIEGECDLGNDLISSRVPTSYEHSPTIRILIRYVHEELEVFYAVPARDHEHWQMCMNASGLFLPINYYLGVSAATGELKSTHELLSFRIYQLDTPPHYIENPVKEPMYIGMYAETSGTQEYSFWSSFFYFVEVVIVVALMLVVLYGLYYVTDKYIDDSFLMARPRRRFY</sequence>
<keyword evidence="8" id="KW-0430">Lectin</keyword>
<evidence type="ECO:0000256" key="3">
    <source>
        <dbReference type="ARBA" id="ARBA00022729"/>
    </source>
</evidence>
<dbReference type="GO" id="GO:0005793">
    <property type="term" value="C:endoplasmic reticulum-Golgi intermediate compartment"/>
    <property type="evidence" value="ECO:0007669"/>
    <property type="project" value="TreeGrafter"/>
</dbReference>
<dbReference type="EMBL" id="KN728669">
    <property type="protein sequence ID" value="KIH63412.1"/>
    <property type="molecule type" value="Genomic_DNA"/>
</dbReference>
<dbReference type="PANTHER" id="PTHR12223:SF45">
    <property type="entry name" value="RE50040P"/>
    <property type="match status" value="1"/>
</dbReference>
<evidence type="ECO:0000256" key="6">
    <source>
        <dbReference type="SAM" id="Phobius"/>
    </source>
</evidence>
<evidence type="ECO:0000256" key="1">
    <source>
        <dbReference type="ARBA" id="ARBA00004479"/>
    </source>
</evidence>
<dbReference type="OrthoDB" id="270293at2759"/>
<organism evidence="8 9">
    <name type="scientific">Ancylostoma duodenale</name>
    <dbReference type="NCBI Taxonomy" id="51022"/>
    <lineage>
        <taxon>Eukaryota</taxon>
        <taxon>Metazoa</taxon>
        <taxon>Ecdysozoa</taxon>
        <taxon>Nematoda</taxon>
        <taxon>Chromadorea</taxon>
        <taxon>Rhabditida</taxon>
        <taxon>Rhabditina</taxon>
        <taxon>Rhabditomorpha</taxon>
        <taxon>Strongyloidea</taxon>
        <taxon>Ancylostomatidae</taxon>
        <taxon>Ancylostomatinae</taxon>
        <taxon>Ancylostoma</taxon>
    </lineage>
</organism>
<keyword evidence="4 6" id="KW-1133">Transmembrane helix</keyword>
<dbReference type="PANTHER" id="PTHR12223">
    <property type="entry name" value="VESICULAR MANNOSE-BINDING LECTIN"/>
    <property type="match status" value="1"/>
</dbReference>
<feature type="transmembrane region" description="Helical" evidence="6">
    <location>
        <begin position="377"/>
        <end position="401"/>
    </location>
</feature>
<gene>
    <name evidence="8" type="ORF">ANCDUO_06285</name>
</gene>
<dbReference type="InterPro" id="IPR013320">
    <property type="entry name" value="ConA-like_dom_sf"/>
</dbReference>
<evidence type="ECO:0000256" key="2">
    <source>
        <dbReference type="ARBA" id="ARBA00022692"/>
    </source>
</evidence>
<dbReference type="GO" id="GO:0030134">
    <property type="term" value="C:COPII-coated ER to Golgi transport vesicle"/>
    <property type="evidence" value="ECO:0007669"/>
    <property type="project" value="TreeGrafter"/>
</dbReference>
<accession>A0A0C2DLE6</accession>
<keyword evidence="5 6" id="KW-0472">Membrane</keyword>
<evidence type="ECO:0000313" key="9">
    <source>
        <dbReference type="Proteomes" id="UP000054047"/>
    </source>
</evidence>
<dbReference type="GO" id="GO:0005537">
    <property type="term" value="F:D-mannose binding"/>
    <property type="evidence" value="ECO:0007669"/>
    <property type="project" value="TreeGrafter"/>
</dbReference>
<dbReference type="CDD" id="cd07308">
    <property type="entry name" value="lectin_leg-like"/>
    <property type="match status" value="1"/>
</dbReference>
<proteinExistence type="predicted"/>
<keyword evidence="9" id="KW-1185">Reference proteome</keyword>
<feature type="domain" description="L-type lectin-like" evidence="7">
    <location>
        <begin position="180"/>
        <end position="343"/>
    </location>
</feature>
<dbReference type="GO" id="GO:0006888">
    <property type="term" value="P:endoplasmic reticulum to Golgi vesicle-mediated transport"/>
    <property type="evidence" value="ECO:0007669"/>
    <property type="project" value="TreeGrafter"/>
</dbReference>
<protein>
    <submittedName>
        <fullName evidence="8">Legume-like lectin family protein</fullName>
    </submittedName>
</protein>
<keyword evidence="2 6" id="KW-0812">Transmembrane</keyword>
<dbReference type="InterPro" id="IPR005052">
    <property type="entry name" value="Lectin_leg"/>
</dbReference>
<dbReference type="Gene3D" id="2.60.120.200">
    <property type="match status" value="2"/>
</dbReference>
<name>A0A0C2DLE6_9BILA</name>
<keyword evidence="3" id="KW-0732">Signal</keyword>
<dbReference type="SUPFAM" id="SSF49899">
    <property type="entry name" value="Concanavalin A-like lectins/glucanases"/>
    <property type="match status" value="1"/>
</dbReference>
<dbReference type="AlphaFoldDB" id="A0A0C2DLE6"/>
<dbReference type="GO" id="GO:0005789">
    <property type="term" value="C:endoplasmic reticulum membrane"/>
    <property type="evidence" value="ECO:0007669"/>
    <property type="project" value="TreeGrafter"/>
</dbReference>
<evidence type="ECO:0000259" key="7">
    <source>
        <dbReference type="Pfam" id="PF03388"/>
    </source>
</evidence>
<dbReference type="Proteomes" id="UP000054047">
    <property type="component" value="Unassembled WGS sequence"/>
</dbReference>